<dbReference type="SUPFAM" id="SSF75304">
    <property type="entry name" value="Amidase signature (AS) enzymes"/>
    <property type="match status" value="1"/>
</dbReference>
<organism evidence="3 4">
    <name type="scientific">Cupriavidus basilensis</name>
    <dbReference type="NCBI Taxonomy" id="68895"/>
    <lineage>
        <taxon>Bacteria</taxon>
        <taxon>Pseudomonadati</taxon>
        <taxon>Pseudomonadota</taxon>
        <taxon>Betaproteobacteria</taxon>
        <taxon>Burkholderiales</taxon>
        <taxon>Burkholderiaceae</taxon>
        <taxon>Cupriavidus</taxon>
    </lineage>
</organism>
<accession>A0ABT6B415</accession>
<evidence type="ECO:0000256" key="1">
    <source>
        <dbReference type="SAM" id="MobiDB-lite"/>
    </source>
</evidence>
<evidence type="ECO:0000313" key="4">
    <source>
        <dbReference type="Proteomes" id="UP001216674"/>
    </source>
</evidence>
<feature type="region of interest" description="Disordered" evidence="1">
    <location>
        <begin position="451"/>
        <end position="491"/>
    </location>
</feature>
<proteinExistence type="predicted"/>
<protein>
    <submittedName>
        <fullName evidence="3">Amidase family protein</fullName>
    </submittedName>
</protein>
<keyword evidence="4" id="KW-1185">Reference proteome</keyword>
<dbReference type="Proteomes" id="UP001216674">
    <property type="component" value="Unassembled WGS sequence"/>
</dbReference>
<dbReference type="InterPro" id="IPR036928">
    <property type="entry name" value="AS_sf"/>
</dbReference>
<name>A0ABT6B415_9BURK</name>
<reference evidence="3 4" key="1">
    <citation type="submission" date="2023-03" db="EMBL/GenBank/DDBJ databases">
        <title>Draft assemblies of triclosan tolerant bacteria isolated from returned activated sludge.</title>
        <authorList>
            <person name="Van Hamelsveld S."/>
        </authorList>
    </citation>
    <scope>NUCLEOTIDE SEQUENCE [LARGE SCALE GENOMIC DNA]</scope>
    <source>
        <strain evidence="3 4">GW210010_S58</strain>
    </source>
</reference>
<dbReference type="InterPro" id="IPR023631">
    <property type="entry name" value="Amidase_dom"/>
</dbReference>
<gene>
    <name evidence="3" type="ORF">P3W85_42845</name>
</gene>
<evidence type="ECO:0000259" key="2">
    <source>
        <dbReference type="Pfam" id="PF01425"/>
    </source>
</evidence>
<dbReference type="RefSeq" id="WP_276269279.1">
    <property type="nucleotide sequence ID" value="NZ_JARJLM010000692.1"/>
</dbReference>
<evidence type="ECO:0000313" key="3">
    <source>
        <dbReference type="EMBL" id="MDF3839631.1"/>
    </source>
</evidence>
<dbReference type="EMBL" id="JARJLM010000692">
    <property type="protein sequence ID" value="MDF3839631.1"/>
    <property type="molecule type" value="Genomic_DNA"/>
</dbReference>
<dbReference type="PANTHER" id="PTHR11895">
    <property type="entry name" value="TRANSAMIDASE"/>
    <property type="match status" value="1"/>
</dbReference>
<feature type="domain" description="Amidase" evidence="2">
    <location>
        <begin position="24"/>
        <end position="435"/>
    </location>
</feature>
<comment type="caution">
    <text evidence="3">The sequence shown here is derived from an EMBL/GenBank/DDBJ whole genome shotgun (WGS) entry which is preliminary data.</text>
</comment>
<dbReference type="InterPro" id="IPR000120">
    <property type="entry name" value="Amidase"/>
</dbReference>
<dbReference type="PANTHER" id="PTHR11895:SF172">
    <property type="entry name" value="GLUTAMYL-TRNA(GLN) AMIDOTRANSFERASE"/>
    <property type="match status" value="1"/>
</dbReference>
<dbReference type="Gene3D" id="3.90.1300.10">
    <property type="entry name" value="Amidase signature (AS) domain"/>
    <property type="match status" value="1"/>
</dbReference>
<dbReference type="Pfam" id="PF01425">
    <property type="entry name" value="Amidase"/>
    <property type="match status" value="1"/>
</dbReference>
<sequence length="491" mass="50876">MGPDPRSASWVAERLRAGAASAEEIVRRSLARAGEVRELNCLSLLLQEEAIARAKVLDRERLAGMPLPPLAGVPFVVKNLLDVAGHPTLAGAEARQDEAPARRSAAVVRALIAAGAIPVALTQMDEYACGATGENVIGGPVRNPRDPTRITGGSSAGTAAAIAAGIAPLGLGSDTNGSIRAPAAFCGVWGLRPTTGGVSTQGCFPYAQSLDAVGPMASDAEGLALAYQAMQAAGPAGFGGTLLRGNAARGLRVGVLGAGFGDFAEDEARDAVLSVASGFRSARTIDLPDADLARDAASIISAFEVGYNHLQRGFAVNHPAYSAFVRQRMLAGLAIPESWYQTAKRYQAAWRKRIESLFDGVDLLLACTTPYVAPPIGVDRFAGTARIYRPRADAGHMTRPISLAGLPVVTAPCRRDGMPLGVQLIGPPGQEARCLEAALFLEAEGLCGRSQTAPPVQGRGRSGIPGIPPSHASPGRKRQSGATGPRRVRGP</sequence>